<feature type="compositionally biased region" description="Polar residues" evidence="1">
    <location>
        <begin position="78"/>
        <end position="87"/>
    </location>
</feature>
<dbReference type="EMBL" id="WNYA01000175">
    <property type="protein sequence ID" value="KAG8549500.1"/>
    <property type="molecule type" value="Genomic_DNA"/>
</dbReference>
<accession>A0AAV6ZQA4</accession>
<comment type="caution">
    <text evidence="2">The sequence shown here is derived from an EMBL/GenBank/DDBJ whole genome shotgun (WGS) entry which is preliminary data.</text>
</comment>
<feature type="region of interest" description="Disordered" evidence="1">
    <location>
        <begin position="1"/>
        <end position="87"/>
    </location>
</feature>
<evidence type="ECO:0000256" key="1">
    <source>
        <dbReference type="SAM" id="MobiDB-lite"/>
    </source>
</evidence>
<organism evidence="2 3">
    <name type="scientific">Engystomops pustulosus</name>
    <name type="common">Tungara frog</name>
    <name type="synonym">Physalaemus pustulosus</name>
    <dbReference type="NCBI Taxonomy" id="76066"/>
    <lineage>
        <taxon>Eukaryota</taxon>
        <taxon>Metazoa</taxon>
        <taxon>Chordata</taxon>
        <taxon>Craniata</taxon>
        <taxon>Vertebrata</taxon>
        <taxon>Euteleostomi</taxon>
        <taxon>Amphibia</taxon>
        <taxon>Batrachia</taxon>
        <taxon>Anura</taxon>
        <taxon>Neobatrachia</taxon>
        <taxon>Hyloidea</taxon>
        <taxon>Leptodactylidae</taxon>
        <taxon>Leiuperinae</taxon>
        <taxon>Engystomops</taxon>
    </lineage>
</organism>
<proteinExistence type="predicted"/>
<protein>
    <submittedName>
        <fullName evidence="2">Uncharacterized protein</fullName>
    </submittedName>
</protein>
<keyword evidence="3" id="KW-1185">Reference proteome</keyword>
<gene>
    <name evidence="2" type="ORF">GDO81_020979</name>
</gene>
<name>A0AAV6ZQA4_ENGPU</name>
<reference evidence="2" key="1">
    <citation type="thesis" date="2020" institute="ProQuest LLC" country="789 East Eisenhower Parkway, Ann Arbor, MI, USA">
        <title>Comparative Genomics and Chromosome Evolution.</title>
        <authorList>
            <person name="Mudd A.B."/>
        </authorList>
    </citation>
    <scope>NUCLEOTIDE SEQUENCE</scope>
    <source>
        <strain evidence="2">237g6f4</strain>
        <tissue evidence="2">Blood</tissue>
    </source>
</reference>
<sequence>MESYTTSVPLRDHRDPLLSASRGREHRMDNGEEEEDTSRQVTIVPGREPSTEQDPDTTGCAQKIRRILPDSIAPGDAQDSSSWLDQR</sequence>
<evidence type="ECO:0000313" key="3">
    <source>
        <dbReference type="Proteomes" id="UP000824782"/>
    </source>
</evidence>
<feature type="compositionally biased region" description="Basic and acidic residues" evidence="1">
    <location>
        <begin position="10"/>
        <end position="30"/>
    </location>
</feature>
<evidence type="ECO:0000313" key="2">
    <source>
        <dbReference type="EMBL" id="KAG8549500.1"/>
    </source>
</evidence>
<dbReference type="AlphaFoldDB" id="A0AAV6ZQA4"/>
<dbReference type="Proteomes" id="UP000824782">
    <property type="component" value="Unassembled WGS sequence"/>
</dbReference>